<gene>
    <name evidence="2" type="ORF">UU29_C0002G0021</name>
</gene>
<dbReference type="EMBL" id="LCAB01000002">
    <property type="protein sequence ID" value="KKR83708.1"/>
    <property type="molecule type" value="Genomic_DNA"/>
</dbReference>
<evidence type="ECO:0000313" key="2">
    <source>
        <dbReference type="EMBL" id="KKR83708.1"/>
    </source>
</evidence>
<keyword evidence="1" id="KW-0812">Transmembrane</keyword>
<evidence type="ECO:0000313" key="3">
    <source>
        <dbReference type="Proteomes" id="UP000034601"/>
    </source>
</evidence>
<dbReference type="AlphaFoldDB" id="A0A0G0U3N7"/>
<name>A0A0G0U3N7_9BACT</name>
<dbReference type="Proteomes" id="UP000034601">
    <property type="component" value="Unassembled WGS sequence"/>
</dbReference>
<reference evidence="2 3" key="1">
    <citation type="journal article" date="2015" name="Nature">
        <title>rRNA introns, odd ribosomes, and small enigmatic genomes across a large radiation of phyla.</title>
        <authorList>
            <person name="Brown C.T."/>
            <person name="Hug L.A."/>
            <person name="Thomas B.C."/>
            <person name="Sharon I."/>
            <person name="Castelle C.J."/>
            <person name="Singh A."/>
            <person name="Wilkins M.J."/>
            <person name="Williams K.H."/>
            <person name="Banfield J.F."/>
        </authorList>
    </citation>
    <scope>NUCLEOTIDE SEQUENCE [LARGE SCALE GENOMIC DNA]</scope>
</reference>
<organism evidence="2 3">
    <name type="scientific">Candidatus Daviesbacteria bacterium GW2011_GWA2_40_9</name>
    <dbReference type="NCBI Taxonomy" id="1618424"/>
    <lineage>
        <taxon>Bacteria</taxon>
        <taxon>Candidatus Daviesiibacteriota</taxon>
    </lineage>
</organism>
<comment type="caution">
    <text evidence="2">The sequence shown here is derived from an EMBL/GenBank/DDBJ whole genome shotgun (WGS) entry which is preliminary data.</text>
</comment>
<sequence length="52" mass="6116">MAGIVNSYRDVILYGVLPSFEVFIPTVFISLLFLVAGYWYFKKRSWYFADVI</sequence>
<proteinExistence type="predicted"/>
<protein>
    <submittedName>
        <fullName evidence="2">Uncharacterized protein</fullName>
    </submittedName>
</protein>
<keyword evidence="1" id="KW-0472">Membrane</keyword>
<evidence type="ECO:0000256" key="1">
    <source>
        <dbReference type="SAM" id="Phobius"/>
    </source>
</evidence>
<keyword evidence="1" id="KW-1133">Transmembrane helix</keyword>
<accession>A0A0G0U3N7</accession>
<feature type="transmembrane region" description="Helical" evidence="1">
    <location>
        <begin position="22"/>
        <end position="41"/>
    </location>
</feature>